<dbReference type="InterPro" id="IPR055173">
    <property type="entry name" value="NrdR-like_N"/>
</dbReference>
<evidence type="ECO:0000256" key="4">
    <source>
        <dbReference type="ARBA" id="ARBA00022840"/>
    </source>
</evidence>
<comment type="similarity">
    <text evidence="8">Belongs to the NrdR family.</text>
</comment>
<dbReference type="Pfam" id="PF03477">
    <property type="entry name" value="ATP-cone"/>
    <property type="match status" value="1"/>
</dbReference>
<evidence type="ECO:0000313" key="11">
    <source>
        <dbReference type="Proteomes" id="UP001596303"/>
    </source>
</evidence>
<dbReference type="RefSeq" id="WP_377379364.1">
    <property type="nucleotide sequence ID" value="NZ_JBHSSW010000014.1"/>
</dbReference>
<keyword evidence="1 8" id="KW-0678">Repressor</keyword>
<dbReference type="PROSITE" id="PS51161">
    <property type="entry name" value="ATP_CONE"/>
    <property type="match status" value="1"/>
</dbReference>
<organism evidence="10 11">
    <name type="scientific">Ponticaulis profundi</name>
    <dbReference type="NCBI Taxonomy" id="2665222"/>
    <lineage>
        <taxon>Bacteria</taxon>
        <taxon>Pseudomonadati</taxon>
        <taxon>Pseudomonadota</taxon>
        <taxon>Alphaproteobacteria</taxon>
        <taxon>Hyphomonadales</taxon>
        <taxon>Hyphomonadaceae</taxon>
        <taxon>Ponticaulis</taxon>
    </lineage>
</organism>
<dbReference type="InterPro" id="IPR005144">
    <property type="entry name" value="ATP-cone_dom"/>
</dbReference>
<evidence type="ECO:0000313" key="10">
    <source>
        <dbReference type="EMBL" id="MFC6198814.1"/>
    </source>
</evidence>
<dbReference type="PANTHER" id="PTHR30455:SF2">
    <property type="entry name" value="TRANSCRIPTIONAL REPRESSOR NRDR"/>
    <property type="match status" value="1"/>
</dbReference>
<feature type="domain" description="ATP-cone" evidence="9">
    <location>
        <begin position="49"/>
        <end position="139"/>
    </location>
</feature>
<dbReference type="HAMAP" id="MF_00440">
    <property type="entry name" value="NrdR"/>
    <property type="match status" value="1"/>
</dbReference>
<keyword evidence="7 8" id="KW-0804">Transcription</keyword>
<evidence type="ECO:0000256" key="8">
    <source>
        <dbReference type="HAMAP-Rule" id="MF_00440"/>
    </source>
</evidence>
<evidence type="ECO:0000256" key="1">
    <source>
        <dbReference type="ARBA" id="ARBA00022491"/>
    </source>
</evidence>
<keyword evidence="8" id="KW-0479">Metal-binding</keyword>
<evidence type="ECO:0000256" key="3">
    <source>
        <dbReference type="ARBA" id="ARBA00022771"/>
    </source>
</evidence>
<comment type="function">
    <text evidence="8">Negatively regulates transcription of bacterial ribonucleotide reductase nrd genes and operons by binding to NrdR-boxes.</text>
</comment>
<keyword evidence="11" id="KW-1185">Reference proteome</keyword>
<keyword evidence="4 8" id="KW-0067">ATP-binding</keyword>
<dbReference type="Proteomes" id="UP001596303">
    <property type="component" value="Unassembled WGS sequence"/>
</dbReference>
<comment type="caution">
    <text evidence="10">The sequence shown here is derived from an EMBL/GenBank/DDBJ whole genome shotgun (WGS) entry which is preliminary data.</text>
</comment>
<evidence type="ECO:0000256" key="7">
    <source>
        <dbReference type="ARBA" id="ARBA00023163"/>
    </source>
</evidence>
<evidence type="ECO:0000256" key="5">
    <source>
        <dbReference type="ARBA" id="ARBA00023015"/>
    </source>
</evidence>
<proteinExistence type="inferred from homology"/>
<keyword evidence="5 8" id="KW-0805">Transcription regulation</keyword>
<sequence length="161" mass="18340">MRCPFCGSEETAVRDSRPAEDNTVVRRRRSCGECGARFTTFERVQLREITVVKRDGKRVPFIREKLLRSVQIALRKRPFESEQIDQLVSGIVRRLESKGDAEVHSAEIGGMIMEALANLDPVAYVRYASVYQDFRDANDFAHFIEDFSQDHAGDAANKLDD</sequence>
<keyword evidence="8" id="KW-0862">Zinc</keyword>
<evidence type="ECO:0000259" key="9">
    <source>
        <dbReference type="PROSITE" id="PS51161"/>
    </source>
</evidence>
<feature type="zinc finger region" evidence="8">
    <location>
        <begin position="3"/>
        <end position="34"/>
    </location>
</feature>
<dbReference type="NCBIfam" id="TIGR00244">
    <property type="entry name" value="transcriptional regulator NrdR"/>
    <property type="match status" value="1"/>
</dbReference>
<keyword evidence="6 8" id="KW-0238">DNA-binding</keyword>
<protein>
    <recommendedName>
        <fullName evidence="8">Transcriptional repressor NrdR</fullName>
    </recommendedName>
</protein>
<comment type="cofactor">
    <cofactor evidence="8">
        <name>Zn(2+)</name>
        <dbReference type="ChEBI" id="CHEBI:29105"/>
    </cofactor>
    <text evidence="8">Binds 1 zinc ion.</text>
</comment>
<gene>
    <name evidence="8 10" type="primary">nrdR</name>
    <name evidence="10" type="ORF">ACFQDM_12030</name>
</gene>
<evidence type="ECO:0000256" key="6">
    <source>
        <dbReference type="ARBA" id="ARBA00023125"/>
    </source>
</evidence>
<dbReference type="PANTHER" id="PTHR30455">
    <property type="entry name" value="TRANSCRIPTIONAL REPRESSOR NRDR"/>
    <property type="match status" value="1"/>
</dbReference>
<dbReference type="Pfam" id="PF22811">
    <property type="entry name" value="Zn_ribbon_NrdR"/>
    <property type="match status" value="1"/>
</dbReference>
<keyword evidence="2 8" id="KW-0547">Nucleotide-binding</keyword>
<dbReference type="EMBL" id="JBHSSW010000014">
    <property type="protein sequence ID" value="MFC6198814.1"/>
    <property type="molecule type" value="Genomic_DNA"/>
</dbReference>
<name>A0ABW1SC90_9PROT</name>
<accession>A0ABW1SC90</accession>
<keyword evidence="3 8" id="KW-0863">Zinc-finger</keyword>
<dbReference type="InterPro" id="IPR003796">
    <property type="entry name" value="RNR_NrdR-like"/>
</dbReference>
<reference evidence="11" key="1">
    <citation type="journal article" date="2019" name="Int. J. Syst. Evol. Microbiol.">
        <title>The Global Catalogue of Microorganisms (GCM) 10K type strain sequencing project: providing services to taxonomists for standard genome sequencing and annotation.</title>
        <authorList>
            <consortium name="The Broad Institute Genomics Platform"/>
            <consortium name="The Broad Institute Genome Sequencing Center for Infectious Disease"/>
            <person name="Wu L."/>
            <person name="Ma J."/>
        </authorList>
    </citation>
    <scope>NUCLEOTIDE SEQUENCE [LARGE SCALE GENOMIC DNA]</scope>
    <source>
        <strain evidence="11">CGMCC-1.15741</strain>
    </source>
</reference>
<evidence type="ECO:0000256" key="2">
    <source>
        <dbReference type="ARBA" id="ARBA00022741"/>
    </source>
</evidence>